<feature type="chain" id="PRO_5016283622" evidence="1">
    <location>
        <begin position="24"/>
        <end position="203"/>
    </location>
</feature>
<protein>
    <submittedName>
        <fullName evidence="2">Uncharacterized protein DUF2845</fullName>
    </submittedName>
</protein>
<dbReference type="InterPro" id="IPR021268">
    <property type="entry name" value="DUF2845"/>
</dbReference>
<evidence type="ECO:0000256" key="1">
    <source>
        <dbReference type="SAM" id="SignalP"/>
    </source>
</evidence>
<dbReference type="Pfam" id="PF11006">
    <property type="entry name" value="DUF2845"/>
    <property type="match status" value="2"/>
</dbReference>
<accession>A0A318EB83</accession>
<organism evidence="2 3">
    <name type="scientific">Sinimarinibacterium flocculans</name>
    <dbReference type="NCBI Taxonomy" id="985250"/>
    <lineage>
        <taxon>Bacteria</taxon>
        <taxon>Pseudomonadati</taxon>
        <taxon>Pseudomonadota</taxon>
        <taxon>Gammaproteobacteria</taxon>
        <taxon>Nevskiales</taxon>
        <taxon>Nevskiaceae</taxon>
        <taxon>Sinimarinibacterium</taxon>
    </lineage>
</organism>
<dbReference type="AlphaFoldDB" id="A0A318EB83"/>
<feature type="signal peptide" evidence="1">
    <location>
        <begin position="1"/>
        <end position="23"/>
    </location>
</feature>
<evidence type="ECO:0000313" key="2">
    <source>
        <dbReference type="EMBL" id="PXV69837.1"/>
    </source>
</evidence>
<evidence type="ECO:0000313" key="3">
    <source>
        <dbReference type="Proteomes" id="UP000248330"/>
    </source>
</evidence>
<name>A0A318EB83_9GAMM</name>
<comment type="caution">
    <text evidence="2">The sequence shown here is derived from an EMBL/GenBank/DDBJ whole genome shotgun (WGS) entry which is preliminary data.</text>
</comment>
<dbReference type="OrthoDB" id="8906462at2"/>
<sequence>MSPRVKALLALLLLGAWLTPAPAAASGSMRCGSRLLSEGMLAAEAVAICGEPDFVDVWPSPRGHGYGYGLHDSIEEWIYNRGSSQLLRVLQIRNGRIHSIGTEGYGFAEQGAGSCGQTDILRGMTKYRLLARCGEPLARVADHVFVPDRRHRRGSLHDSYNAVIRVYREEWTYNFGSNQLLRIVVLENGRVEDVRVGRRGFDP</sequence>
<keyword evidence="1" id="KW-0732">Signal</keyword>
<dbReference type="EMBL" id="QICN01000003">
    <property type="protein sequence ID" value="PXV69837.1"/>
    <property type="molecule type" value="Genomic_DNA"/>
</dbReference>
<gene>
    <name evidence="2" type="ORF">C8D93_103413</name>
</gene>
<reference evidence="2 3" key="1">
    <citation type="submission" date="2018-04" db="EMBL/GenBank/DDBJ databases">
        <title>Genomic Encyclopedia of Type Strains, Phase IV (KMG-IV): sequencing the most valuable type-strain genomes for metagenomic binning, comparative biology and taxonomic classification.</title>
        <authorList>
            <person name="Goeker M."/>
        </authorList>
    </citation>
    <scope>NUCLEOTIDE SEQUENCE [LARGE SCALE GENOMIC DNA]</scope>
    <source>
        <strain evidence="2 3">DSM 104150</strain>
    </source>
</reference>
<dbReference type="Proteomes" id="UP000248330">
    <property type="component" value="Unassembled WGS sequence"/>
</dbReference>
<proteinExistence type="predicted"/>
<keyword evidence="3" id="KW-1185">Reference proteome</keyword>